<dbReference type="Proteomes" id="UP000027222">
    <property type="component" value="Unassembled WGS sequence"/>
</dbReference>
<evidence type="ECO:0000313" key="2">
    <source>
        <dbReference type="Proteomes" id="UP000027222"/>
    </source>
</evidence>
<reference evidence="2" key="1">
    <citation type="journal article" date="2014" name="Proc. Natl. Acad. Sci. U.S.A.">
        <title>Extensive sampling of basidiomycete genomes demonstrates inadequacy of the white-rot/brown-rot paradigm for wood decay fungi.</title>
        <authorList>
            <person name="Riley R."/>
            <person name="Salamov A.A."/>
            <person name="Brown D.W."/>
            <person name="Nagy L.G."/>
            <person name="Floudas D."/>
            <person name="Held B.W."/>
            <person name="Levasseur A."/>
            <person name="Lombard V."/>
            <person name="Morin E."/>
            <person name="Otillar R."/>
            <person name="Lindquist E.A."/>
            <person name="Sun H."/>
            <person name="LaButti K.M."/>
            <person name="Schmutz J."/>
            <person name="Jabbour D."/>
            <person name="Luo H."/>
            <person name="Baker S.E."/>
            <person name="Pisabarro A.G."/>
            <person name="Walton J.D."/>
            <person name="Blanchette R.A."/>
            <person name="Henrissat B."/>
            <person name="Martin F."/>
            <person name="Cullen D."/>
            <person name="Hibbett D.S."/>
            <person name="Grigoriev I.V."/>
        </authorList>
    </citation>
    <scope>NUCLEOTIDE SEQUENCE [LARGE SCALE GENOMIC DNA]</scope>
    <source>
        <strain evidence="2">CBS 339.88</strain>
    </source>
</reference>
<dbReference type="AlphaFoldDB" id="A0A067S8Y8"/>
<sequence>MIRPNKINKCLRLSISTIIFRFASSDWIGNAWPRTCRSIVETREAFGGYTFPCQKAIICVAYKTLAFRSLVLSIFVLWAVTGSSDVFRKVLRLNCNFLSYRNAVIDIYFVSQVCRERRQSSSDGSFCHSWERSIS</sequence>
<dbReference type="EMBL" id="KL142424">
    <property type="protein sequence ID" value="KDR66387.1"/>
    <property type="molecule type" value="Genomic_DNA"/>
</dbReference>
<keyword evidence="2" id="KW-1185">Reference proteome</keyword>
<evidence type="ECO:0000313" key="1">
    <source>
        <dbReference type="EMBL" id="KDR66387.1"/>
    </source>
</evidence>
<proteinExistence type="predicted"/>
<name>A0A067S8Y8_GALM3</name>
<accession>A0A067S8Y8</accession>
<dbReference type="HOGENOM" id="CLU_1885932_0_0_1"/>
<protein>
    <submittedName>
        <fullName evidence="1">Uncharacterized protein</fullName>
    </submittedName>
</protein>
<organism evidence="1 2">
    <name type="scientific">Galerina marginata (strain CBS 339.88)</name>
    <dbReference type="NCBI Taxonomy" id="685588"/>
    <lineage>
        <taxon>Eukaryota</taxon>
        <taxon>Fungi</taxon>
        <taxon>Dikarya</taxon>
        <taxon>Basidiomycota</taxon>
        <taxon>Agaricomycotina</taxon>
        <taxon>Agaricomycetes</taxon>
        <taxon>Agaricomycetidae</taxon>
        <taxon>Agaricales</taxon>
        <taxon>Agaricineae</taxon>
        <taxon>Strophariaceae</taxon>
        <taxon>Galerina</taxon>
    </lineage>
</organism>
<gene>
    <name evidence="1" type="ORF">GALMADRAFT_1159550</name>
</gene>